<keyword evidence="7" id="KW-1006">Bacterial flagellum protein export</keyword>
<dbReference type="Pfam" id="PF02108">
    <property type="entry name" value="FliH"/>
    <property type="match status" value="1"/>
</dbReference>
<evidence type="ECO:0000256" key="6">
    <source>
        <dbReference type="ARBA" id="ARBA00022927"/>
    </source>
</evidence>
<evidence type="ECO:0000259" key="9">
    <source>
        <dbReference type="Pfam" id="PF02108"/>
    </source>
</evidence>
<dbReference type="PANTHER" id="PTHR34982:SF1">
    <property type="entry name" value="FLAGELLAR ASSEMBLY PROTEIN FLIH"/>
    <property type="match status" value="1"/>
</dbReference>
<evidence type="ECO:0000256" key="2">
    <source>
        <dbReference type="ARBA" id="ARBA00006602"/>
    </source>
</evidence>
<evidence type="ECO:0000313" key="10">
    <source>
        <dbReference type="EMBL" id="QPJ62528.1"/>
    </source>
</evidence>
<protein>
    <recommendedName>
        <fullName evidence="3">Flagellar assembly protein FliH</fullName>
    </recommendedName>
</protein>
<dbReference type="InterPro" id="IPR051472">
    <property type="entry name" value="T3SS_Stator/FliH"/>
</dbReference>
<feature type="region of interest" description="Disordered" evidence="8">
    <location>
        <begin position="1"/>
        <end position="57"/>
    </location>
</feature>
<sequence>MDRFTPQFFTSEESSPESQESGFQQEFQPEDFNASSEPPSVEKKTFSFDNETQRNFDPTNVDKARVGVQEIFKDAMDRLKAQAEKIKAEAQGEGFAAGEKAGFESGEKFARDEFTPFLKTLEELVRELSEFRQMMYAKVEREMIEMIVQLTKKVIHAELTTREDSIQDVIRLAVQTVLDRENMIIKVNPGDQIHAETYRPELHHLFDEIKNITIEGQPSIERGGCLIETNFGTVDAQVSNLNDQIDRILGIAPPEHREEKPSSKESENPNFPWEASGPESEDLDDKSESE</sequence>
<comment type="similarity">
    <text evidence="2">Belongs to the FliH family.</text>
</comment>
<organism evidence="10 11">
    <name type="scientific">Candidatus Nitronauta litoralis</name>
    <dbReference type="NCBI Taxonomy" id="2705533"/>
    <lineage>
        <taxon>Bacteria</taxon>
        <taxon>Pseudomonadati</taxon>
        <taxon>Nitrospinota/Tectimicrobiota group</taxon>
        <taxon>Nitrospinota</taxon>
        <taxon>Nitrospinia</taxon>
        <taxon>Nitrospinales</taxon>
        <taxon>Nitrospinaceae</taxon>
        <taxon>Candidatus Nitronauta</taxon>
    </lineage>
</organism>
<evidence type="ECO:0000256" key="8">
    <source>
        <dbReference type="SAM" id="MobiDB-lite"/>
    </source>
</evidence>
<evidence type="ECO:0000256" key="1">
    <source>
        <dbReference type="ARBA" id="ARBA00003041"/>
    </source>
</evidence>
<dbReference type="InterPro" id="IPR018035">
    <property type="entry name" value="Flagellar_FliH/T3SS_HrpE"/>
</dbReference>
<proteinExistence type="inferred from homology"/>
<reference evidence="10 11" key="1">
    <citation type="submission" date="2020-02" db="EMBL/GenBank/DDBJ databases">
        <title>Genomic and physiological characterization of two novel Nitrospinaceae genera.</title>
        <authorList>
            <person name="Mueller A.J."/>
            <person name="Jung M.-Y."/>
            <person name="Strachan C.R."/>
            <person name="Herbold C.W."/>
            <person name="Kirkegaard R.H."/>
            <person name="Daims H."/>
        </authorList>
    </citation>
    <scope>NUCLEOTIDE SEQUENCE [LARGE SCALE GENOMIC DNA]</scope>
    <source>
        <strain evidence="10">EB</strain>
    </source>
</reference>
<evidence type="ECO:0000313" key="11">
    <source>
        <dbReference type="Proteomes" id="UP000594688"/>
    </source>
</evidence>
<feature type="domain" description="Flagellar assembly protein FliH/Type III secretion system HrpE" evidence="9">
    <location>
        <begin position="119"/>
        <end position="239"/>
    </location>
</feature>
<accession>A0A7T0BX51</accession>
<feature type="compositionally biased region" description="Acidic residues" evidence="8">
    <location>
        <begin position="279"/>
        <end position="290"/>
    </location>
</feature>
<evidence type="ECO:0000256" key="5">
    <source>
        <dbReference type="ARBA" id="ARBA00022795"/>
    </source>
</evidence>
<gene>
    <name evidence="10" type="ORF">G3M70_11870</name>
</gene>
<keyword evidence="4" id="KW-0813">Transport</keyword>
<dbReference type="GO" id="GO:0015031">
    <property type="term" value="P:protein transport"/>
    <property type="evidence" value="ECO:0007669"/>
    <property type="project" value="UniProtKB-KW"/>
</dbReference>
<evidence type="ECO:0000256" key="4">
    <source>
        <dbReference type="ARBA" id="ARBA00022448"/>
    </source>
</evidence>
<evidence type="ECO:0000256" key="7">
    <source>
        <dbReference type="ARBA" id="ARBA00023225"/>
    </source>
</evidence>
<dbReference type="GO" id="GO:0005829">
    <property type="term" value="C:cytosol"/>
    <property type="evidence" value="ECO:0007669"/>
    <property type="project" value="TreeGrafter"/>
</dbReference>
<keyword evidence="5" id="KW-1005">Bacterial flagellum biogenesis</keyword>
<keyword evidence="6" id="KW-0653">Protein transport</keyword>
<name>A0A7T0BX51_9BACT</name>
<evidence type="ECO:0000256" key="3">
    <source>
        <dbReference type="ARBA" id="ARBA00016507"/>
    </source>
</evidence>
<dbReference type="PANTHER" id="PTHR34982">
    <property type="entry name" value="YOP PROTEINS TRANSLOCATION PROTEIN L"/>
    <property type="match status" value="1"/>
</dbReference>
<dbReference type="KEGG" id="nli:G3M70_11870"/>
<dbReference type="EMBL" id="CP048685">
    <property type="protein sequence ID" value="QPJ62528.1"/>
    <property type="molecule type" value="Genomic_DNA"/>
</dbReference>
<feature type="region of interest" description="Disordered" evidence="8">
    <location>
        <begin position="251"/>
        <end position="290"/>
    </location>
</feature>
<feature type="compositionally biased region" description="Basic and acidic residues" evidence="8">
    <location>
        <begin position="254"/>
        <end position="267"/>
    </location>
</feature>
<dbReference type="Proteomes" id="UP000594688">
    <property type="component" value="Chromosome"/>
</dbReference>
<feature type="compositionally biased region" description="Basic and acidic residues" evidence="8">
    <location>
        <begin position="40"/>
        <end position="57"/>
    </location>
</feature>
<comment type="function">
    <text evidence="1">Needed for flagellar regrowth and assembly.</text>
</comment>
<dbReference type="GO" id="GO:0044781">
    <property type="term" value="P:bacterial-type flagellum organization"/>
    <property type="evidence" value="ECO:0007669"/>
    <property type="project" value="UniProtKB-KW"/>
</dbReference>
<feature type="compositionally biased region" description="Low complexity" evidence="8">
    <location>
        <begin position="1"/>
        <end position="27"/>
    </location>
</feature>
<dbReference type="AlphaFoldDB" id="A0A7T0BX51"/>